<organism evidence="1 2">
    <name type="scientific">Ixodes persulcatus</name>
    <name type="common">Taiga tick</name>
    <dbReference type="NCBI Taxonomy" id="34615"/>
    <lineage>
        <taxon>Eukaryota</taxon>
        <taxon>Metazoa</taxon>
        <taxon>Ecdysozoa</taxon>
        <taxon>Arthropoda</taxon>
        <taxon>Chelicerata</taxon>
        <taxon>Arachnida</taxon>
        <taxon>Acari</taxon>
        <taxon>Parasitiformes</taxon>
        <taxon>Ixodida</taxon>
        <taxon>Ixodoidea</taxon>
        <taxon>Ixodidae</taxon>
        <taxon>Ixodinae</taxon>
        <taxon>Ixodes</taxon>
    </lineage>
</organism>
<comment type="caution">
    <text evidence="1">The sequence shown here is derived from an EMBL/GenBank/DDBJ whole genome shotgun (WGS) entry which is preliminary data.</text>
</comment>
<sequence length="903" mass="99353">MSTFGGRIREYKRISIDRFDGINLNSTAFFLSHCHRDHMHGLSSTAFKARLRARPDAKLYVSEVSRQLLLNEPKYAWLKRHTIALPLDCPNTVTVPTNGDDHGPDYELVVTPISAEHCAGSVMFLLEGDCGRVLYTGDFRLSVGDSEHLTALHEPSGAVKNVRCAYVDTTLCTPEAAYVPSREDSVAALITLSKPTILAGGFLRLALPGAQLGYEGLFAALSARFEMRVHVTRSQMSRYAGLTDVEGTLTTDGDRTRIHAGCGCELGSPCVRDLVNHLQPEMVCANVCLPGVDVVSLVWAEKRAVKEGMDHAAELVTTWTTEQTVEKSVDKTTDGMLKQTIIQEPKGFVEQVMDPTPSQRIGRMGVHVMKQTKEQRMDQTMKQVVIETVEQTSPVDHMTRGTAKSEMTDQAAGLVWNFWGSGSEGDDAEVCLPDLPSALQTSQKDAIQQTMDRPVNQSPRISCLRNPTRAQLDNGTPLALETPPDAEERRRAKGKTSAQAVRRSRLGAMPSCLGFAAPTTTQQNDGRPSADVPAGGDLQRGECRRDRHAISDRGPPVMRCLSCRALEPPTRSSCEALRHAVATLTRLDDFTSEKIGSGFFSEVYKVTHRTTGQVMVLKMNTSTSNRPNMLREVQLLNRLSHRNILRFLGVCVHQGQLHALTEYINGGSLEQLVQRRAEPLSWELRLRLALDIARGMAYLHSRGVFHRDLTSKNVLIKRSEDSLTAVVGDLGLAERIPSAGDHDLRLPVVGSPYWMAPECLHGAWYDQRADVFSYGIVLIELIGRLDADPDVLPRTADFGVDWLALRGLCPDDCPPAFLRLALSCCQVEPSSRPSFQGVVEQLEAMLAGDVDAELPSPKATDDSIGSVQAIFGREQACCSTANPFQHRFKDGRKILEEDSSSHP</sequence>
<name>A0AC60QE20_IXOPE</name>
<gene>
    <name evidence="1" type="ORF">HPB47_021222</name>
</gene>
<accession>A0AC60QE20</accession>
<evidence type="ECO:0000313" key="1">
    <source>
        <dbReference type="EMBL" id="KAG0432033.1"/>
    </source>
</evidence>
<evidence type="ECO:0000313" key="2">
    <source>
        <dbReference type="Proteomes" id="UP000805193"/>
    </source>
</evidence>
<proteinExistence type="predicted"/>
<keyword evidence="2" id="KW-1185">Reference proteome</keyword>
<dbReference type="Proteomes" id="UP000805193">
    <property type="component" value="Unassembled WGS sequence"/>
</dbReference>
<dbReference type="EMBL" id="JABSTQ010009181">
    <property type="protein sequence ID" value="KAG0432033.1"/>
    <property type="molecule type" value="Genomic_DNA"/>
</dbReference>
<protein>
    <submittedName>
        <fullName evidence="1">Uncharacterized protein</fullName>
    </submittedName>
</protein>
<reference evidence="1 2" key="1">
    <citation type="journal article" date="2020" name="Cell">
        <title>Large-Scale Comparative Analyses of Tick Genomes Elucidate Their Genetic Diversity and Vector Capacities.</title>
        <authorList>
            <consortium name="Tick Genome and Microbiome Consortium (TIGMIC)"/>
            <person name="Jia N."/>
            <person name="Wang J."/>
            <person name="Shi W."/>
            <person name="Du L."/>
            <person name="Sun Y."/>
            <person name="Zhan W."/>
            <person name="Jiang J.F."/>
            <person name="Wang Q."/>
            <person name="Zhang B."/>
            <person name="Ji P."/>
            <person name="Bell-Sakyi L."/>
            <person name="Cui X.M."/>
            <person name="Yuan T.T."/>
            <person name="Jiang B.G."/>
            <person name="Yang W.F."/>
            <person name="Lam T.T."/>
            <person name="Chang Q.C."/>
            <person name="Ding S.J."/>
            <person name="Wang X.J."/>
            <person name="Zhu J.G."/>
            <person name="Ruan X.D."/>
            <person name="Zhao L."/>
            <person name="Wei J.T."/>
            <person name="Ye R.Z."/>
            <person name="Que T.C."/>
            <person name="Du C.H."/>
            <person name="Zhou Y.H."/>
            <person name="Cheng J.X."/>
            <person name="Dai P.F."/>
            <person name="Guo W.B."/>
            <person name="Han X.H."/>
            <person name="Huang E.J."/>
            <person name="Li L.F."/>
            <person name="Wei W."/>
            <person name="Gao Y.C."/>
            <person name="Liu J.Z."/>
            <person name="Shao H.Z."/>
            <person name="Wang X."/>
            <person name="Wang C.C."/>
            <person name="Yang T.C."/>
            <person name="Huo Q.B."/>
            <person name="Li W."/>
            <person name="Chen H.Y."/>
            <person name="Chen S.E."/>
            <person name="Zhou L.G."/>
            <person name="Ni X.B."/>
            <person name="Tian J.H."/>
            <person name="Sheng Y."/>
            <person name="Liu T."/>
            <person name="Pan Y.S."/>
            <person name="Xia L.Y."/>
            <person name="Li J."/>
            <person name="Zhao F."/>
            <person name="Cao W.C."/>
        </authorList>
    </citation>
    <scope>NUCLEOTIDE SEQUENCE [LARGE SCALE GENOMIC DNA]</scope>
    <source>
        <strain evidence="1">Iper-2018</strain>
    </source>
</reference>